<accession>A0A656HIT3</accession>
<dbReference type="EMBL" id="JH651384">
    <property type="protein sequence ID" value="EIJ35300.1"/>
    <property type="molecule type" value="Genomic_DNA"/>
</dbReference>
<gene>
    <name evidence="1" type="ORF">Thini_2763</name>
</gene>
<evidence type="ECO:0000313" key="2">
    <source>
        <dbReference type="Proteomes" id="UP000005317"/>
    </source>
</evidence>
<organism evidence="1 2">
    <name type="scientific">Thiothrix nivea (strain ATCC 35100 / DSM 5205 / JP2)</name>
    <dbReference type="NCBI Taxonomy" id="870187"/>
    <lineage>
        <taxon>Bacteria</taxon>
        <taxon>Pseudomonadati</taxon>
        <taxon>Pseudomonadota</taxon>
        <taxon>Gammaproteobacteria</taxon>
        <taxon>Thiotrichales</taxon>
        <taxon>Thiotrichaceae</taxon>
        <taxon>Thiothrix</taxon>
    </lineage>
</organism>
<proteinExistence type="predicted"/>
<protein>
    <submittedName>
        <fullName evidence="1">Uncharacterized protein</fullName>
    </submittedName>
</protein>
<dbReference type="AlphaFoldDB" id="A0A656HIT3"/>
<keyword evidence="2" id="KW-1185">Reference proteome</keyword>
<dbReference type="Proteomes" id="UP000005317">
    <property type="component" value="Unassembled WGS sequence"/>
</dbReference>
<reference evidence="2" key="1">
    <citation type="journal article" date="2011" name="Stand. Genomic Sci.">
        <title>Genome sequence of the filamentous, gliding Thiothrix nivea neotype strain (JP2(T)).</title>
        <authorList>
            <person name="Lapidus A."/>
            <person name="Nolan M."/>
            <person name="Lucas S."/>
            <person name="Glavina Del Rio T."/>
            <person name="Tice H."/>
            <person name="Cheng J.F."/>
            <person name="Tapia R."/>
            <person name="Han C."/>
            <person name="Goodwin L."/>
            <person name="Pitluck S."/>
            <person name="Liolios K."/>
            <person name="Pagani I."/>
            <person name="Ivanova N."/>
            <person name="Huntemann M."/>
            <person name="Mavromatis K."/>
            <person name="Mikhailova N."/>
            <person name="Pati A."/>
            <person name="Chen A."/>
            <person name="Palaniappan K."/>
            <person name="Land M."/>
            <person name="Brambilla E.M."/>
            <person name="Rohde M."/>
            <person name="Abt B."/>
            <person name="Verbarg S."/>
            <person name="Goker M."/>
            <person name="Bristow J."/>
            <person name="Eisen J.A."/>
            <person name="Markowitz V."/>
            <person name="Hugenholtz P."/>
            <person name="Kyrpides N.C."/>
            <person name="Klenk H.P."/>
            <person name="Woyke T."/>
        </authorList>
    </citation>
    <scope>NUCLEOTIDE SEQUENCE [LARGE SCALE GENOMIC DNA]</scope>
    <source>
        <strain evidence="2">ATCC 35100 / DSM 5205 / JP2</strain>
    </source>
</reference>
<name>A0A656HIT3_THINJ</name>
<evidence type="ECO:0000313" key="1">
    <source>
        <dbReference type="EMBL" id="EIJ35300.1"/>
    </source>
</evidence>
<sequence length="90" mass="10622">MIVNNEVMFTCRQYISLQVKLGKLDKSYYFDKSFMQRYRLKCKSISVDEGISITKKRHFNSLKSKTSNVYPDDILQKALNELQDEHPARV</sequence>